<evidence type="ECO:0000256" key="1">
    <source>
        <dbReference type="ARBA" id="ARBA00022576"/>
    </source>
</evidence>
<accession>A0A242CJ45</accession>
<dbReference type="InterPro" id="IPR015421">
    <property type="entry name" value="PyrdxlP-dep_Trfase_major"/>
</dbReference>
<dbReference type="EMBL" id="NGLE01000001">
    <property type="protein sequence ID" value="OTO10179.1"/>
    <property type="molecule type" value="Genomic_DNA"/>
</dbReference>
<dbReference type="InterPro" id="IPR015424">
    <property type="entry name" value="PyrdxlP-dep_Trfase"/>
</dbReference>
<name>A0A242CJ45_9ENTE</name>
<dbReference type="PANTHER" id="PTHR11986">
    <property type="entry name" value="AMINOTRANSFERASE CLASS III"/>
    <property type="match status" value="1"/>
</dbReference>
<dbReference type="Gene3D" id="3.40.640.10">
    <property type="entry name" value="Type I PLP-dependent aspartate aminotransferase-like (Major domain)"/>
    <property type="match status" value="1"/>
</dbReference>
<feature type="binding site" evidence="5">
    <location>
        <position position="124"/>
    </location>
    <ligand>
        <name>N(2)-acetyl-L-ornithine</name>
        <dbReference type="ChEBI" id="CHEBI:57805"/>
    </ligand>
</feature>
<dbReference type="PIRSF" id="PIRSF000521">
    <property type="entry name" value="Transaminase_4ab_Lys_Orn"/>
    <property type="match status" value="1"/>
</dbReference>
<comment type="miscellaneous">
    <text evidence="5">May also have succinyldiaminopimelate aminotransferase activity, thus carrying out the corresponding step in lysine biosynthesis.</text>
</comment>
<organism evidence="7">
    <name type="scientific">Candidatus Enterococcus mansonii</name>
    <dbReference type="NCBI Taxonomy" id="1834181"/>
    <lineage>
        <taxon>Bacteria</taxon>
        <taxon>Bacillati</taxon>
        <taxon>Bacillota</taxon>
        <taxon>Bacilli</taxon>
        <taxon>Lactobacillales</taxon>
        <taxon>Enterococcaceae</taxon>
        <taxon>Enterococcus</taxon>
    </lineage>
</organism>
<evidence type="ECO:0000256" key="4">
    <source>
        <dbReference type="ARBA" id="ARBA00022898"/>
    </source>
</evidence>
<dbReference type="SUPFAM" id="SSF53383">
    <property type="entry name" value="PLP-dependent transferases"/>
    <property type="match status" value="1"/>
</dbReference>
<dbReference type="NCBIfam" id="TIGR00707">
    <property type="entry name" value="argD"/>
    <property type="match status" value="1"/>
</dbReference>
<protein>
    <recommendedName>
        <fullName evidence="5">Acetylornithine aminotransferase</fullName>
        <shortName evidence="5">ACOAT</shortName>
        <ecNumber evidence="5">2.6.1.11</ecNumber>
    </recommendedName>
</protein>
<keyword evidence="5" id="KW-0055">Arginine biosynthesis</keyword>
<dbReference type="EMBL" id="NGLE02000001">
    <property type="protein sequence ID" value="MEI5995378.1"/>
    <property type="molecule type" value="Genomic_DNA"/>
</dbReference>
<keyword evidence="1 5" id="KW-0032">Aminotransferase</keyword>
<feature type="binding site" evidence="5">
    <location>
        <position position="263"/>
    </location>
    <ligand>
        <name>N(2)-acetyl-L-ornithine</name>
        <dbReference type="ChEBI" id="CHEBI:57805"/>
    </ligand>
</feature>
<dbReference type="InterPro" id="IPR004636">
    <property type="entry name" value="AcOrn/SuccOrn_fam"/>
</dbReference>
<gene>
    <name evidence="5" type="primary">argD</name>
    <name evidence="7" type="ORF">A5880_000862</name>
    <name evidence="6" type="ORF">A5880_002968</name>
</gene>
<dbReference type="AlphaFoldDB" id="A0A242CJ45"/>
<dbReference type="RefSeq" id="WP_086329824.1">
    <property type="nucleotide sequence ID" value="NZ_NGLE02000001.1"/>
</dbReference>
<dbReference type="GO" id="GO:0030170">
    <property type="term" value="F:pyridoxal phosphate binding"/>
    <property type="evidence" value="ECO:0007669"/>
    <property type="project" value="InterPro"/>
</dbReference>
<dbReference type="EC" id="2.6.1.11" evidence="5"/>
<dbReference type="FunFam" id="3.40.640.10:FF:000004">
    <property type="entry name" value="Acetylornithine aminotransferase"/>
    <property type="match status" value="1"/>
</dbReference>
<feature type="binding site" evidence="5">
    <location>
        <position position="121"/>
    </location>
    <ligand>
        <name>pyridoxal 5'-phosphate</name>
        <dbReference type="ChEBI" id="CHEBI:597326"/>
    </ligand>
</feature>
<feature type="binding site" evidence="5">
    <location>
        <position position="264"/>
    </location>
    <ligand>
        <name>pyridoxal 5'-phosphate</name>
        <dbReference type="ChEBI" id="CHEBI:597326"/>
    </ligand>
</feature>
<dbReference type="HAMAP" id="MF_01107">
    <property type="entry name" value="ArgD_aminotrans_3"/>
    <property type="match status" value="1"/>
</dbReference>
<dbReference type="NCBIfam" id="NF002797">
    <property type="entry name" value="PRK02936.1"/>
    <property type="match status" value="1"/>
</dbReference>
<evidence type="ECO:0000313" key="8">
    <source>
        <dbReference type="Proteomes" id="UP000195139"/>
    </source>
</evidence>
<dbReference type="UniPathway" id="UPA00068">
    <property type="reaction ID" value="UER00109"/>
</dbReference>
<dbReference type="OrthoDB" id="9807885at2"/>
<dbReference type="GO" id="GO:0005737">
    <property type="term" value="C:cytoplasm"/>
    <property type="evidence" value="ECO:0007669"/>
    <property type="project" value="UniProtKB-SubCell"/>
</dbReference>
<dbReference type="InterPro" id="IPR005814">
    <property type="entry name" value="Aminotrans_3"/>
</dbReference>
<comment type="subcellular location">
    <subcellularLocation>
        <location evidence="5">Cytoplasm</location>
    </subcellularLocation>
</comment>
<proteinExistence type="inferred from homology"/>
<evidence type="ECO:0000256" key="3">
    <source>
        <dbReference type="ARBA" id="ARBA00022679"/>
    </source>
</evidence>
<comment type="caution">
    <text evidence="7">The sequence shown here is derived from an EMBL/GenBank/DDBJ whole genome shotgun (WGS) entry which is preliminary data.</text>
</comment>
<dbReference type="PANTHER" id="PTHR11986:SF79">
    <property type="entry name" value="ACETYLORNITHINE AMINOTRANSFERASE, MITOCHONDRIAL"/>
    <property type="match status" value="1"/>
</dbReference>
<keyword evidence="8" id="KW-1185">Reference proteome</keyword>
<dbReference type="PROSITE" id="PS00600">
    <property type="entry name" value="AA_TRANSFER_CLASS_3"/>
    <property type="match status" value="1"/>
</dbReference>
<sequence length="384" mass="42064">MSYLFPNYKRKNIELISGTKNRLVDENGQTYLDFTSGIGVMNLGYNDAELNHILAEQANLLWHTPNLYENHLQEKVAQKLANGNDYVSYFCNSGAEANEAAIKLARKVTGRSKMITFTNSFHGRTYGAMSATGQTSIHEGFQPLVPDFVHVPFNQIQPLRQAIDTDTAAVMLELIQGEGGVIPADSSWIQSVAALCQEVGALLIVDEIQTGIGRTGTFYAYEQYQIQPDIFTLAKGLGNGIPVGAMLGKKEFASAFSAGSHGSTFGGNKLAMRVADQVVTRINQPEFLNNVQQLSEQLVSGLKKITKKSSLIREIRGKGLMIGIEVVNQESLEWVMELLEANGLLALKAGQTVLRLLPPLTLSKEELNQALIIFEQVFNQGGKP</sequence>
<dbReference type="InterPro" id="IPR050103">
    <property type="entry name" value="Class-III_PLP-dep_AT"/>
</dbReference>
<keyword evidence="4 5" id="KW-0663">Pyridoxal phosphate</keyword>
<dbReference type="Gene3D" id="3.90.1150.10">
    <property type="entry name" value="Aspartate Aminotransferase, domain 1"/>
    <property type="match status" value="1"/>
</dbReference>
<dbReference type="InterPro" id="IPR049704">
    <property type="entry name" value="Aminotrans_3_PPA_site"/>
</dbReference>
<comment type="pathway">
    <text evidence="5">Amino-acid biosynthesis; L-arginine biosynthesis; N(2)-acetyl-L-ornithine from L-glutamate: step 4/4.</text>
</comment>
<dbReference type="NCBIfam" id="NF002325">
    <property type="entry name" value="PRK01278.1"/>
    <property type="match status" value="1"/>
</dbReference>
<comment type="subunit">
    <text evidence="5">Homodimer.</text>
</comment>
<comment type="cofactor">
    <cofactor evidence="5">
        <name>pyridoxal 5'-phosphate</name>
        <dbReference type="ChEBI" id="CHEBI:597326"/>
    </cofactor>
    <text evidence="5">Binds 1 pyridoxal phosphate per subunit.</text>
</comment>
<reference evidence="6 8" key="2">
    <citation type="submission" date="2018-07" db="EMBL/GenBank/DDBJ databases">
        <title>The Genome Sequence of Enterococcus sp. DIV0659b.</title>
        <authorList>
            <consortium name="The Broad Institute Genomics Platform"/>
            <consortium name="The Broad Institute Genomic Center for Infectious Diseases"/>
            <person name="Earl A."/>
            <person name="Manson A."/>
            <person name="Schwartman J."/>
            <person name="Gilmore M."/>
            <person name="Abouelleil A."/>
            <person name="Cao P."/>
            <person name="Chapman S."/>
            <person name="Cusick C."/>
            <person name="Shea T."/>
            <person name="Young S."/>
            <person name="Neafsey D."/>
            <person name="Nusbaum C."/>
            <person name="Birren B."/>
        </authorList>
    </citation>
    <scope>NUCLEOTIDE SEQUENCE [LARGE SCALE GENOMIC DNA]</scope>
    <source>
        <strain evidence="6 8">4G2_DIV0659</strain>
    </source>
</reference>
<evidence type="ECO:0000313" key="7">
    <source>
        <dbReference type="EMBL" id="OTO10179.1"/>
    </source>
</evidence>
<feature type="modified residue" description="N6-(pyridoxal phosphate)lysine" evidence="5">
    <location>
        <position position="235"/>
    </location>
</feature>
<reference evidence="7" key="1">
    <citation type="submission" date="2017-05" db="EMBL/GenBank/DDBJ databases">
        <title>The Genome Sequence of Enterococcus sp. 4G2_DIV0659.</title>
        <authorList>
            <consortium name="The Broad Institute Genomics Platform"/>
            <consortium name="The Broad Institute Genomic Center for Infectious Diseases"/>
            <person name="Earl A."/>
            <person name="Manson A."/>
            <person name="Schwartman J."/>
            <person name="Gilmore M."/>
            <person name="Abouelleil A."/>
            <person name="Cao P."/>
            <person name="Chapman S."/>
            <person name="Cusick C."/>
            <person name="Shea T."/>
            <person name="Young S."/>
            <person name="Neafsey D."/>
            <person name="Nusbaum C."/>
            <person name="Birren B."/>
        </authorList>
    </citation>
    <scope>NUCLEOTIDE SEQUENCE [LARGE SCALE GENOMIC DNA]</scope>
    <source>
        <strain evidence="7">4G2_DIV0659</strain>
    </source>
</reference>
<feature type="binding site" evidence="5">
    <location>
        <begin position="94"/>
        <end position="95"/>
    </location>
    <ligand>
        <name>pyridoxal 5'-phosphate</name>
        <dbReference type="ChEBI" id="CHEBI:597326"/>
    </ligand>
</feature>
<evidence type="ECO:0000313" key="6">
    <source>
        <dbReference type="EMBL" id="MEI5995378.1"/>
    </source>
</evidence>
<dbReference type="Proteomes" id="UP000195139">
    <property type="component" value="Unassembled WGS sequence"/>
</dbReference>
<dbReference type="InterPro" id="IPR015422">
    <property type="entry name" value="PyrdxlP-dep_Trfase_small"/>
</dbReference>
<comment type="catalytic activity">
    <reaction evidence="5">
        <text>N(2)-acetyl-L-ornithine + 2-oxoglutarate = N-acetyl-L-glutamate 5-semialdehyde + L-glutamate</text>
        <dbReference type="Rhea" id="RHEA:18049"/>
        <dbReference type="ChEBI" id="CHEBI:16810"/>
        <dbReference type="ChEBI" id="CHEBI:29123"/>
        <dbReference type="ChEBI" id="CHEBI:29985"/>
        <dbReference type="ChEBI" id="CHEBI:57805"/>
        <dbReference type="EC" id="2.6.1.11"/>
    </reaction>
</comment>
<keyword evidence="3 5" id="KW-0808">Transferase</keyword>
<dbReference type="CDD" id="cd00610">
    <property type="entry name" value="OAT_like"/>
    <property type="match status" value="1"/>
</dbReference>
<evidence type="ECO:0000256" key="2">
    <source>
        <dbReference type="ARBA" id="ARBA00022605"/>
    </source>
</evidence>
<dbReference type="GO" id="GO:0003992">
    <property type="term" value="F:N2-acetyl-L-ornithine:2-oxoglutarate 5-aminotransferase activity"/>
    <property type="evidence" value="ECO:0007669"/>
    <property type="project" value="UniProtKB-UniRule"/>
</dbReference>
<dbReference type="GO" id="GO:0042802">
    <property type="term" value="F:identical protein binding"/>
    <property type="evidence" value="ECO:0007669"/>
    <property type="project" value="TreeGrafter"/>
</dbReference>
<feature type="binding site" evidence="5">
    <location>
        <begin position="206"/>
        <end position="209"/>
    </location>
    <ligand>
        <name>pyridoxal 5'-phosphate</name>
        <dbReference type="ChEBI" id="CHEBI:597326"/>
    </ligand>
</feature>
<dbReference type="STRING" id="1834181.A5880_000862"/>
<dbReference type="Pfam" id="PF00202">
    <property type="entry name" value="Aminotran_3"/>
    <property type="match status" value="1"/>
</dbReference>
<keyword evidence="2 5" id="KW-0028">Amino-acid biosynthesis</keyword>
<dbReference type="GO" id="GO:0006526">
    <property type="term" value="P:L-arginine biosynthetic process"/>
    <property type="evidence" value="ECO:0007669"/>
    <property type="project" value="UniProtKB-UniRule"/>
</dbReference>
<keyword evidence="5" id="KW-0963">Cytoplasm</keyword>
<comment type="similarity">
    <text evidence="5">Belongs to the class-III pyridoxal-phosphate-dependent aminotransferase family. ArgD subfamily.</text>
</comment>
<evidence type="ECO:0000256" key="5">
    <source>
        <dbReference type="HAMAP-Rule" id="MF_01107"/>
    </source>
</evidence>